<keyword evidence="1" id="KW-1133">Transmembrane helix</keyword>
<evidence type="ECO:0000256" key="1">
    <source>
        <dbReference type="SAM" id="Phobius"/>
    </source>
</evidence>
<accession>A0A1C3V698</accession>
<dbReference type="OrthoDB" id="9814202at2"/>
<dbReference type="Gene3D" id="3.20.20.450">
    <property type="entry name" value="EAL domain"/>
    <property type="match status" value="1"/>
</dbReference>
<dbReference type="InterPro" id="IPR035919">
    <property type="entry name" value="EAL_sf"/>
</dbReference>
<feature type="domain" description="EAL" evidence="2">
    <location>
        <begin position="462"/>
        <end position="717"/>
    </location>
</feature>
<dbReference type="InterPro" id="IPR001633">
    <property type="entry name" value="EAL_dom"/>
</dbReference>
<name>A0A1C3V698_9HYPH</name>
<dbReference type="Pfam" id="PF00990">
    <property type="entry name" value="GGDEF"/>
    <property type="match status" value="1"/>
</dbReference>
<evidence type="ECO:0000313" key="4">
    <source>
        <dbReference type="EMBL" id="SCB23346.1"/>
    </source>
</evidence>
<evidence type="ECO:0000259" key="3">
    <source>
        <dbReference type="PROSITE" id="PS50887"/>
    </source>
</evidence>
<dbReference type="SUPFAM" id="SSF141868">
    <property type="entry name" value="EAL domain-like"/>
    <property type="match status" value="1"/>
</dbReference>
<dbReference type="GO" id="GO:0003824">
    <property type="term" value="F:catalytic activity"/>
    <property type="evidence" value="ECO:0007669"/>
    <property type="project" value="UniProtKB-ARBA"/>
</dbReference>
<dbReference type="Proteomes" id="UP000199435">
    <property type="component" value="Unassembled WGS sequence"/>
</dbReference>
<dbReference type="PROSITE" id="PS50883">
    <property type="entry name" value="EAL"/>
    <property type="match status" value="1"/>
</dbReference>
<keyword evidence="5" id="KW-1185">Reference proteome</keyword>
<reference evidence="5" key="1">
    <citation type="submission" date="2016-08" db="EMBL/GenBank/DDBJ databases">
        <authorList>
            <person name="Varghese N."/>
            <person name="Submissions Spin"/>
        </authorList>
    </citation>
    <scope>NUCLEOTIDE SEQUENCE [LARGE SCALE GENOMIC DNA]</scope>
    <source>
        <strain evidence="5">HAMBI 2971</strain>
    </source>
</reference>
<keyword evidence="1" id="KW-0472">Membrane</keyword>
<dbReference type="PANTHER" id="PTHR44757">
    <property type="entry name" value="DIGUANYLATE CYCLASE DGCP"/>
    <property type="match status" value="1"/>
</dbReference>
<dbReference type="EMBL" id="FMAH01000009">
    <property type="protein sequence ID" value="SCB23346.1"/>
    <property type="molecule type" value="Genomic_DNA"/>
</dbReference>
<dbReference type="SMART" id="SM00052">
    <property type="entry name" value="EAL"/>
    <property type="match status" value="1"/>
</dbReference>
<dbReference type="CDD" id="cd01948">
    <property type="entry name" value="EAL"/>
    <property type="match status" value="1"/>
</dbReference>
<dbReference type="AlphaFoldDB" id="A0A1C3V698"/>
<dbReference type="Pfam" id="PF00563">
    <property type="entry name" value="EAL"/>
    <property type="match status" value="1"/>
</dbReference>
<dbReference type="SMART" id="SM00267">
    <property type="entry name" value="GGDEF"/>
    <property type="match status" value="1"/>
</dbReference>
<evidence type="ECO:0000313" key="5">
    <source>
        <dbReference type="Proteomes" id="UP000199435"/>
    </source>
</evidence>
<proteinExistence type="predicted"/>
<dbReference type="NCBIfam" id="TIGR00254">
    <property type="entry name" value="GGDEF"/>
    <property type="match status" value="1"/>
</dbReference>
<sequence>MKLPGLLRGAWHERTLDGELTITSPSVCTNFVSNDVTRTNDATAPGRRHPSLEEYIRTIGRHYVAAVVVMTMLIGATYQTVEIALDRHSLQQDISYLTGRQFIRFQQLTNQTRAIMSASANPNMPDYIVKPMVEDARKAIGDIRAMSGQLDELHKKLERNLLEKLNPHDVTSEKMRTDLTGRLEDFLTRADRVLSAKLEDRRQRYSFWGPIDFAVSSDSVLMRQFSALIDSAHDRSDGSIDHARLISAVLLALTATALILATTILFMPLLKKLRNEHRRTIDFESRLTHQAHTDALTGLNNRSCFNEMLNEFFASLARSGTGFSMLLVDLDHFKGINDSLGHPAGDAVLRHVARMLKGTFRSGDVVARLGGDEFAILLPELTDLKTLEALAQRAVAVVATEFRFDGRTLPVSASIGGAAVPTHATDETALMRVADLALYAAKAKRNTAVIFDEASLAQRLEENQLVAALAFAADRNEFVVYYQQKVNLETGEHLGFEALVRWNHPRLGILPPGRFLPLMEGSHFLRSMTRCVVHTVARDLKAWKSAGLVPGSVAINLPEVLLVGGDGYDLIAEAIGTNELEWRDFAVEVTEDVFLNRGSSQILETITRFRNKSMSVSLDDFGTGFASLVHLRDFPFDELKIDRSFVAHLGSDIRSEQIVRAMVDLARSLGKRCVAEGIENETQREFLLRTGCEVGQGYLFAKPEPASAAISRLSISKRATSSSSRPLLRIAGQR</sequence>
<dbReference type="InterPro" id="IPR000160">
    <property type="entry name" value="GGDEF_dom"/>
</dbReference>
<dbReference type="InterPro" id="IPR052155">
    <property type="entry name" value="Biofilm_reg_signaling"/>
</dbReference>
<dbReference type="InterPro" id="IPR029787">
    <property type="entry name" value="Nucleotide_cyclase"/>
</dbReference>
<feature type="transmembrane region" description="Helical" evidence="1">
    <location>
        <begin position="245"/>
        <end position="270"/>
    </location>
</feature>
<dbReference type="PROSITE" id="PS50887">
    <property type="entry name" value="GGDEF"/>
    <property type="match status" value="1"/>
</dbReference>
<keyword evidence="1" id="KW-0812">Transmembrane</keyword>
<dbReference type="Gene3D" id="3.30.70.270">
    <property type="match status" value="1"/>
</dbReference>
<dbReference type="InterPro" id="IPR043128">
    <property type="entry name" value="Rev_trsase/Diguanyl_cyclase"/>
</dbReference>
<dbReference type="CDD" id="cd01949">
    <property type="entry name" value="GGDEF"/>
    <property type="match status" value="1"/>
</dbReference>
<evidence type="ECO:0000259" key="2">
    <source>
        <dbReference type="PROSITE" id="PS50883"/>
    </source>
</evidence>
<feature type="domain" description="GGDEF" evidence="3">
    <location>
        <begin position="321"/>
        <end position="453"/>
    </location>
</feature>
<dbReference type="STRING" id="411945.GA0061102_100961"/>
<protein>
    <submittedName>
        <fullName evidence="4">Diguanylate cyclase (GGDEF) domain-containing protein</fullName>
    </submittedName>
</protein>
<organism evidence="4 5">
    <name type="scientific">Rhizobium miluonense</name>
    <dbReference type="NCBI Taxonomy" id="411945"/>
    <lineage>
        <taxon>Bacteria</taxon>
        <taxon>Pseudomonadati</taxon>
        <taxon>Pseudomonadota</taxon>
        <taxon>Alphaproteobacteria</taxon>
        <taxon>Hyphomicrobiales</taxon>
        <taxon>Rhizobiaceae</taxon>
        <taxon>Rhizobium/Agrobacterium group</taxon>
        <taxon>Rhizobium</taxon>
    </lineage>
</organism>
<gene>
    <name evidence="4" type="ORF">GA0061102_100961</name>
</gene>
<dbReference type="FunFam" id="3.30.70.270:FF:000001">
    <property type="entry name" value="Diguanylate cyclase domain protein"/>
    <property type="match status" value="1"/>
</dbReference>
<dbReference type="PANTHER" id="PTHR44757:SF2">
    <property type="entry name" value="BIOFILM ARCHITECTURE MAINTENANCE PROTEIN MBAA"/>
    <property type="match status" value="1"/>
</dbReference>
<dbReference type="SUPFAM" id="SSF55073">
    <property type="entry name" value="Nucleotide cyclase"/>
    <property type="match status" value="1"/>
</dbReference>